<evidence type="ECO:0000256" key="4">
    <source>
        <dbReference type="ARBA" id="ARBA00023136"/>
    </source>
</evidence>
<keyword evidence="4 5" id="KW-0472">Membrane</keyword>
<dbReference type="Pfam" id="PF04172">
    <property type="entry name" value="LrgB"/>
    <property type="match status" value="1"/>
</dbReference>
<feature type="transmembrane region" description="Helical" evidence="5">
    <location>
        <begin position="210"/>
        <end position="230"/>
    </location>
</feature>
<evidence type="ECO:0000313" key="7">
    <source>
        <dbReference type="Proteomes" id="UP000234384"/>
    </source>
</evidence>
<dbReference type="InterPro" id="IPR007300">
    <property type="entry name" value="CidB/LrgB"/>
</dbReference>
<feature type="transmembrane region" description="Helical" evidence="5">
    <location>
        <begin position="95"/>
        <end position="120"/>
    </location>
</feature>
<organism evidence="6 7">
    <name type="scientific">Falseniella ignava</name>
    <dbReference type="NCBI Taxonomy" id="137730"/>
    <lineage>
        <taxon>Bacteria</taxon>
        <taxon>Bacillati</taxon>
        <taxon>Bacillota</taxon>
        <taxon>Bacilli</taxon>
        <taxon>Lactobacillales</taxon>
        <taxon>Aerococcaceae</taxon>
        <taxon>Falseniella</taxon>
    </lineage>
</organism>
<proteinExistence type="predicted"/>
<feature type="transmembrane region" description="Helical" evidence="5">
    <location>
        <begin position="38"/>
        <end position="57"/>
    </location>
</feature>
<dbReference type="PANTHER" id="PTHR30249:SF0">
    <property type="entry name" value="PLASTIDAL GLYCOLATE_GLYCERATE TRANSLOCATOR 1, CHLOROPLASTIC"/>
    <property type="match status" value="1"/>
</dbReference>
<protein>
    <submittedName>
        <fullName evidence="6">LrgB family protein</fullName>
    </submittedName>
</protein>
<keyword evidence="3 5" id="KW-1133">Transmembrane helix</keyword>
<evidence type="ECO:0000313" key="6">
    <source>
        <dbReference type="EMBL" id="PKY90696.1"/>
    </source>
</evidence>
<dbReference type="GO" id="GO:0016020">
    <property type="term" value="C:membrane"/>
    <property type="evidence" value="ECO:0007669"/>
    <property type="project" value="UniProtKB-SubCell"/>
</dbReference>
<comment type="subcellular location">
    <subcellularLocation>
        <location evidence="1">Membrane</location>
        <topology evidence="1">Multi-pass membrane protein</topology>
    </subcellularLocation>
</comment>
<evidence type="ECO:0000256" key="2">
    <source>
        <dbReference type="ARBA" id="ARBA00022692"/>
    </source>
</evidence>
<feature type="transmembrane region" description="Helical" evidence="5">
    <location>
        <begin position="140"/>
        <end position="169"/>
    </location>
</feature>
<dbReference type="RefSeq" id="WP_006700849.1">
    <property type="nucleotide sequence ID" value="NZ_PKHE01000001.1"/>
</dbReference>
<accession>A0A2I1K4Y2</accession>
<dbReference type="EMBL" id="PKHE01000001">
    <property type="protein sequence ID" value="PKY90696.1"/>
    <property type="molecule type" value="Genomic_DNA"/>
</dbReference>
<evidence type="ECO:0000256" key="3">
    <source>
        <dbReference type="ARBA" id="ARBA00022989"/>
    </source>
</evidence>
<sequence>MKEALLSNPFIWLVLTLGVFRLLTMIQGKFNHVIIKSLFNPLLLTIAVIILILKLNQIPYQDYAQGGHFISFMIAPATVSLAIKLEENFEYLRRYFKVIVSSIVMGVIIHTTLIVILAILFKFDYAMVATLYPKSITTAIAIGVSESLGGIVSLTVAVVVFTGVIGAMLSETVFGIFKITDPVAQGVALGTSAHAMGTAKAIQLGDVQGAMSSISIIMTGIVVVLLAPLVEPILQWLIK</sequence>
<comment type="caution">
    <text evidence="6">The sequence shown here is derived from an EMBL/GenBank/DDBJ whole genome shotgun (WGS) entry which is preliminary data.</text>
</comment>
<keyword evidence="2 5" id="KW-0812">Transmembrane</keyword>
<dbReference type="AlphaFoldDB" id="A0A2I1K4Y2"/>
<dbReference type="OrthoDB" id="9811701at2"/>
<name>A0A2I1K4Y2_9LACT</name>
<evidence type="ECO:0000256" key="5">
    <source>
        <dbReference type="SAM" id="Phobius"/>
    </source>
</evidence>
<reference evidence="6 7" key="1">
    <citation type="submission" date="2017-12" db="EMBL/GenBank/DDBJ databases">
        <title>Phylogenetic diversity of female urinary microbiome.</title>
        <authorList>
            <person name="Thomas-White K."/>
            <person name="Wolfe A.J."/>
        </authorList>
    </citation>
    <scope>NUCLEOTIDE SEQUENCE [LARGE SCALE GENOMIC DNA]</scope>
    <source>
        <strain evidence="6 7">UMB0898</strain>
    </source>
</reference>
<dbReference type="Proteomes" id="UP000234384">
    <property type="component" value="Unassembled WGS sequence"/>
</dbReference>
<dbReference type="PANTHER" id="PTHR30249">
    <property type="entry name" value="PUTATIVE SEROTONIN TRANSPORTER"/>
    <property type="match status" value="1"/>
</dbReference>
<gene>
    <name evidence="6" type="ORF">CYJ57_00550</name>
</gene>
<feature type="transmembrane region" description="Helical" evidence="5">
    <location>
        <begin position="63"/>
        <end position="83"/>
    </location>
</feature>
<feature type="transmembrane region" description="Helical" evidence="5">
    <location>
        <begin position="6"/>
        <end position="26"/>
    </location>
</feature>
<evidence type="ECO:0000256" key="1">
    <source>
        <dbReference type="ARBA" id="ARBA00004141"/>
    </source>
</evidence>